<name>A0A964E1K0_9PROT</name>
<organism evidence="1 2">
    <name type="scientific">Acidisoma silvae</name>
    <dbReference type="NCBI Taxonomy" id="2802396"/>
    <lineage>
        <taxon>Bacteria</taxon>
        <taxon>Pseudomonadati</taxon>
        <taxon>Pseudomonadota</taxon>
        <taxon>Alphaproteobacteria</taxon>
        <taxon>Acetobacterales</taxon>
        <taxon>Acidocellaceae</taxon>
        <taxon>Acidisoma</taxon>
    </lineage>
</organism>
<accession>A0A964E1K0</accession>
<keyword evidence="2" id="KW-1185">Reference proteome</keyword>
<gene>
    <name evidence="1" type="ORF">ASILVAE211_24320</name>
</gene>
<dbReference type="Proteomes" id="UP000708298">
    <property type="component" value="Unassembled WGS sequence"/>
</dbReference>
<dbReference type="Pfam" id="PF11154">
    <property type="entry name" value="DUF2934"/>
    <property type="match status" value="1"/>
</dbReference>
<evidence type="ECO:0000313" key="1">
    <source>
        <dbReference type="EMBL" id="MCB8878324.1"/>
    </source>
</evidence>
<comment type="caution">
    <text evidence="1">The sequence shown here is derived from an EMBL/GenBank/DDBJ whole genome shotgun (WGS) entry which is preliminary data.</text>
</comment>
<reference evidence="1" key="1">
    <citation type="journal article" date="2021" name="Microorganisms">
        <title>Acidisoma silvae sp. nov. and Acidisomacellulosilytica sp. nov., Two Acidophilic Bacteria Isolated from Decaying Wood, Hydrolyzing Cellulose and Producing Poly-3-hydroxybutyrate.</title>
        <authorList>
            <person name="Mieszkin S."/>
            <person name="Pouder E."/>
            <person name="Uroz S."/>
            <person name="Simon-Colin C."/>
            <person name="Alain K."/>
        </authorList>
    </citation>
    <scope>NUCLEOTIDE SEQUENCE</scope>
    <source>
        <strain evidence="1">HW T2.11</strain>
    </source>
</reference>
<evidence type="ECO:0000313" key="2">
    <source>
        <dbReference type="Proteomes" id="UP000708298"/>
    </source>
</evidence>
<protein>
    <submittedName>
        <fullName evidence="1">DUF2934 domain-containing protein</fullName>
    </submittedName>
</protein>
<proteinExistence type="predicted"/>
<dbReference type="InterPro" id="IPR021327">
    <property type="entry name" value="DUF2934"/>
</dbReference>
<sequence length="145" mass="16947">MVDVLNDKQTVLHTFPVDASVPDPAEDTLHEKALSAARHAQLVPAKELEKLSARDHVTRGGQLTLYGDSLEPLAETRLSLEQSVRERAYFMWEQAGKPVWRSDEFWHQARDEHFRLRAYRLWEAEGCPEGQADRHWHWTRDFEDK</sequence>
<dbReference type="AlphaFoldDB" id="A0A964E1K0"/>
<reference evidence="1" key="2">
    <citation type="submission" date="2021-01" db="EMBL/GenBank/DDBJ databases">
        <authorList>
            <person name="Mieszkin S."/>
            <person name="Pouder E."/>
            <person name="Alain K."/>
        </authorList>
    </citation>
    <scope>NUCLEOTIDE SEQUENCE</scope>
    <source>
        <strain evidence="1">HW T2.11</strain>
    </source>
</reference>
<dbReference type="EMBL" id="JAESVB010000030">
    <property type="protein sequence ID" value="MCB8878324.1"/>
    <property type="molecule type" value="Genomic_DNA"/>
</dbReference>